<dbReference type="SUPFAM" id="SSF55785">
    <property type="entry name" value="PYP-like sensor domain (PAS domain)"/>
    <property type="match status" value="1"/>
</dbReference>
<dbReference type="PROSITE" id="PS50883">
    <property type="entry name" value="EAL"/>
    <property type="match status" value="1"/>
</dbReference>
<dbReference type="InterPro" id="IPR000700">
    <property type="entry name" value="PAS-assoc_C"/>
</dbReference>
<dbReference type="Pfam" id="PF00990">
    <property type="entry name" value="GGDEF"/>
    <property type="match status" value="1"/>
</dbReference>
<dbReference type="AlphaFoldDB" id="A0A4V1D901"/>
<dbReference type="GO" id="GO:0006355">
    <property type="term" value="P:regulation of DNA-templated transcription"/>
    <property type="evidence" value="ECO:0007669"/>
    <property type="project" value="InterPro"/>
</dbReference>
<dbReference type="NCBIfam" id="TIGR00254">
    <property type="entry name" value="GGDEF"/>
    <property type="match status" value="1"/>
</dbReference>
<dbReference type="FunFam" id="3.30.70.270:FF:000001">
    <property type="entry name" value="Diguanylate cyclase domain protein"/>
    <property type="match status" value="1"/>
</dbReference>
<organism evidence="8 9">
    <name type="scientific">Hydrocarboniclastica marina</name>
    <dbReference type="NCBI Taxonomy" id="2259620"/>
    <lineage>
        <taxon>Bacteria</taxon>
        <taxon>Pseudomonadati</taxon>
        <taxon>Pseudomonadota</taxon>
        <taxon>Gammaproteobacteria</taxon>
        <taxon>Alteromonadales</taxon>
        <taxon>Alteromonadaceae</taxon>
        <taxon>Hydrocarboniclastica</taxon>
    </lineage>
</organism>
<feature type="domain" description="GGDEF" evidence="7">
    <location>
        <begin position="322"/>
        <end position="455"/>
    </location>
</feature>
<dbReference type="CDD" id="cd01949">
    <property type="entry name" value="GGDEF"/>
    <property type="match status" value="1"/>
</dbReference>
<dbReference type="InterPro" id="IPR035919">
    <property type="entry name" value="EAL_sf"/>
</dbReference>
<accession>A0A4V1D901</accession>
<dbReference type="SMART" id="SM00086">
    <property type="entry name" value="PAC"/>
    <property type="match status" value="1"/>
</dbReference>
<dbReference type="InterPro" id="IPR043128">
    <property type="entry name" value="Rev_trsase/Diguanyl_cyclase"/>
</dbReference>
<feature type="domain" description="EAL" evidence="6">
    <location>
        <begin position="464"/>
        <end position="718"/>
    </location>
</feature>
<evidence type="ECO:0000259" key="7">
    <source>
        <dbReference type="PROSITE" id="PS50887"/>
    </source>
</evidence>
<dbReference type="Gene3D" id="3.30.450.20">
    <property type="entry name" value="PAS domain"/>
    <property type="match status" value="1"/>
</dbReference>
<evidence type="ECO:0000259" key="5">
    <source>
        <dbReference type="PROSITE" id="PS50113"/>
    </source>
</evidence>
<feature type="modified residue" description="4-aspartylphosphate" evidence="2">
    <location>
        <position position="57"/>
    </location>
</feature>
<dbReference type="InterPro" id="IPR001789">
    <property type="entry name" value="Sig_transdc_resp-reg_receiver"/>
</dbReference>
<dbReference type="GO" id="GO:0000160">
    <property type="term" value="P:phosphorelay signal transduction system"/>
    <property type="evidence" value="ECO:0007669"/>
    <property type="project" value="InterPro"/>
</dbReference>
<dbReference type="KEGG" id="hmi:soil367_14080"/>
<dbReference type="NCBIfam" id="TIGR00229">
    <property type="entry name" value="sensory_box"/>
    <property type="match status" value="1"/>
</dbReference>
<dbReference type="SUPFAM" id="SSF52172">
    <property type="entry name" value="CheY-like"/>
    <property type="match status" value="1"/>
</dbReference>
<evidence type="ECO:0000256" key="2">
    <source>
        <dbReference type="PROSITE-ProRule" id="PRU00169"/>
    </source>
</evidence>
<evidence type="ECO:0000313" key="9">
    <source>
        <dbReference type="Proteomes" id="UP000298049"/>
    </source>
</evidence>
<dbReference type="Gene3D" id="3.30.70.270">
    <property type="match status" value="1"/>
</dbReference>
<dbReference type="SMART" id="SM00448">
    <property type="entry name" value="REC"/>
    <property type="match status" value="1"/>
</dbReference>
<dbReference type="SMART" id="SM00091">
    <property type="entry name" value="PAS"/>
    <property type="match status" value="1"/>
</dbReference>
<dbReference type="PANTHER" id="PTHR44757">
    <property type="entry name" value="DIGUANYLATE CYCLASE DGCP"/>
    <property type="match status" value="1"/>
</dbReference>
<dbReference type="Pfam" id="PF00563">
    <property type="entry name" value="EAL"/>
    <property type="match status" value="1"/>
</dbReference>
<dbReference type="InterPro" id="IPR001610">
    <property type="entry name" value="PAC"/>
</dbReference>
<feature type="domain" description="PAS" evidence="4">
    <location>
        <begin position="165"/>
        <end position="209"/>
    </location>
</feature>
<dbReference type="PROSITE" id="PS50113">
    <property type="entry name" value="PAC"/>
    <property type="match status" value="1"/>
</dbReference>
<dbReference type="InterPro" id="IPR001633">
    <property type="entry name" value="EAL_dom"/>
</dbReference>
<name>A0A4V1D901_9ALTE</name>
<proteinExistence type="predicted"/>
<dbReference type="CDD" id="cd00130">
    <property type="entry name" value="PAS"/>
    <property type="match status" value="1"/>
</dbReference>
<dbReference type="InterPro" id="IPR011006">
    <property type="entry name" value="CheY-like_superfamily"/>
</dbReference>
<keyword evidence="9" id="KW-1185">Reference proteome</keyword>
<evidence type="ECO:0000259" key="4">
    <source>
        <dbReference type="PROSITE" id="PS50112"/>
    </source>
</evidence>
<dbReference type="EMBL" id="CP031093">
    <property type="protein sequence ID" value="QCF26970.1"/>
    <property type="molecule type" value="Genomic_DNA"/>
</dbReference>
<comment type="cofactor">
    <cofactor evidence="1">
        <name>Mg(2+)</name>
        <dbReference type="ChEBI" id="CHEBI:18420"/>
    </cofactor>
</comment>
<feature type="domain" description="PAC" evidence="5">
    <location>
        <begin position="237"/>
        <end position="290"/>
    </location>
</feature>
<sequence>MDRKPKANILVVDDNEAKRRAISAVLEELGQNIITAASGHDALRALLSEDFAVILMDVQMPIMGGFETAELIRSRGRSSCTPIIFITSYSDAETDMVGGYSLGAVDFIFAPIIPEILRAKVSVFVELFHKTQELRAHEDHLESLVRQRTAALTAEIAERKRAELVIRKLSSAVEKVADSIFMTDTSGVIEYVNPAFEEITGFSHEEAVGCTPKLIKSGQHSSEFYARIWETLGEGEIYREVLINRKKDGQLYHEAVTVTPLFDDRGECTHYIFSGKDMTERMQTQERLHHLAHHDILTDMPNRMLFVDHLKQALSRAKWHERTMAIMFVDLDRFKMVNDTLGHEAGDQLLQSIAERMQSCMREGDIAARFGGDEFAVFLNDIAARDDVVPLAKNLLNALATPFVVAGQELFVTCSVGISIFPEDGTDTQALMQNADTAMYWSKQQGGNTYHFYQAEMNAQAVERLKLENELRRAVKRKEFVLHYQPQFDLNSDAIVGVEALLRWQHPELGLVPPLKFIGLLEETGMIVAVGEWILETACVQLRQWRDAGRELVPLAINFAERQFESAELVSLISRVLQENEIDPALLVVEVTESVLMDNNDAVTDVLVGLKDMGLGFAIDDFGTGYSSLGFLKNFPVNCLKIDQAFIRDIAADAGDAAIVSTIIQMADTLGMRSVAEGVEGPQQLEFLRTHGCHFGQGTYLSPPGDAAMIAALLAPVATVAPSAHEPRANVS</sequence>
<evidence type="ECO:0000259" key="3">
    <source>
        <dbReference type="PROSITE" id="PS50110"/>
    </source>
</evidence>
<dbReference type="Gene3D" id="3.20.20.450">
    <property type="entry name" value="EAL domain"/>
    <property type="match status" value="1"/>
</dbReference>
<keyword evidence="2" id="KW-0597">Phosphoprotein</keyword>
<dbReference type="SUPFAM" id="SSF141868">
    <property type="entry name" value="EAL domain-like"/>
    <property type="match status" value="1"/>
</dbReference>
<dbReference type="SUPFAM" id="SSF55073">
    <property type="entry name" value="Nucleotide cyclase"/>
    <property type="match status" value="1"/>
</dbReference>
<dbReference type="Pfam" id="PF00989">
    <property type="entry name" value="PAS"/>
    <property type="match status" value="1"/>
</dbReference>
<reference evidence="8 9" key="1">
    <citation type="submission" date="2018-07" db="EMBL/GenBank/DDBJ databases">
        <title>Marsedoiliclastica nanhaica gen. nov. sp. nov., a novel marine hydrocarbonoclastic bacterium isolated from an in-situ enriched hydrocarbon-degrading consortium in deep-sea sediment.</title>
        <authorList>
            <person name="Dong C."/>
            <person name="Ma T."/>
            <person name="Liu R."/>
            <person name="Shao Z."/>
        </authorList>
    </citation>
    <scope>NUCLEOTIDE SEQUENCE [LARGE SCALE GENOMIC DNA]</scope>
    <source>
        <strain evidence="9">soil36-7</strain>
    </source>
</reference>
<evidence type="ECO:0000259" key="6">
    <source>
        <dbReference type="PROSITE" id="PS50883"/>
    </source>
</evidence>
<dbReference type="InterPro" id="IPR013767">
    <property type="entry name" value="PAS_fold"/>
</dbReference>
<dbReference type="RefSeq" id="WP_136549677.1">
    <property type="nucleotide sequence ID" value="NZ_CP031093.1"/>
</dbReference>
<dbReference type="PANTHER" id="PTHR44757:SF2">
    <property type="entry name" value="BIOFILM ARCHITECTURE MAINTENANCE PROTEIN MBAA"/>
    <property type="match status" value="1"/>
</dbReference>
<dbReference type="Pfam" id="PF00072">
    <property type="entry name" value="Response_reg"/>
    <property type="match status" value="1"/>
</dbReference>
<protein>
    <submittedName>
        <fullName evidence="8">GGDEF domain-containing response regulator</fullName>
    </submittedName>
</protein>
<dbReference type="CDD" id="cd17546">
    <property type="entry name" value="REC_hyHK_CKI1_RcsC-like"/>
    <property type="match status" value="1"/>
</dbReference>
<evidence type="ECO:0000313" key="8">
    <source>
        <dbReference type="EMBL" id="QCF26970.1"/>
    </source>
</evidence>
<dbReference type="SMART" id="SM00267">
    <property type="entry name" value="GGDEF"/>
    <property type="match status" value="1"/>
</dbReference>
<dbReference type="PROSITE" id="PS50110">
    <property type="entry name" value="RESPONSE_REGULATORY"/>
    <property type="match status" value="1"/>
</dbReference>
<feature type="domain" description="Response regulatory" evidence="3">
    <location>
        <begin position="8"/>
        <end position="125"/>
    </location>
</feature>
<dbReference type="PROSITE" id="PS50112">
    <property type="entry name" value="PAS"/>
    <property type="match status" value="1"/>
</dbReference>
<dbReference type="Proteomes" id="UP000298049">
    <property type="component" value="Chromosome"/>
</dbReference>
<dbReference type="CDD" id="cd01948">
    <property type="entry name" value="EAL"/>
    <property type="match status" value="1"/>
</dbReference>
<dbReference type="PROSITE" id="PS50887">
    <property type="entry name" value="GGDEF"/>
    <property type="match status" value="1"/>
</dbReference>
<evidence type="ECO:0000256" key="1">
    <source>
        <dbReference type="ARBA" id="ARBA00001946"/>
    </source>
</evidence>
<dbReference type="InterPro" id="IPR052155">
    <property type="entry name" value="Biofilm_reg_signaling"/>
</dbReference>
<gene>
    <name evidence="8" type="ORF">soil367_14080</name>
</gene>
<dbReference type="InterPro" id="IPR035965">
    <property type="entry name" value="PAS-like_dom_sf"/>
</dbReference>
<dbReference type="SMART" id="SM00052">
    <property type="entry name" value="EAL"/>
    <property type="match status" value="1"/>
</dbReference>
<dbReference type="GO" id="GO:0003824">
    <property type="term" value="F:catalytic activity"/>
    <property type="evidence" value="ECO:0007669"/>
    <property type="project" value="UniProtKB-ARBA"/>
</dbReference>
<dbReference type="InterPro" id="IPR029787">
    <property type="entry name" value="Nucleotide_cyclase"/>
</dbReference>
<dbReference type="InterPro" id="IPR000014">
    <property type="entry name" value="PAS"/>
</dbReference>
<dbReference type="OrthoDB" id="9816034at2"/>
<dbReference type="Gene3D" id="3.40.50.2300">
    <property type="match status" value="1"/>
</dbReference>
<dbReference type="InterPro" id="IPR000160">
    <property type="entry name" value="GGDEF_dom"/>
</dbReference>